<feature type="compositionally biased region" description="Acidic residues" evidence="3">
    <location>
        <begin position="936"/>
        <end position="966"/>
    </location>
</feature>
<dbReference type="PANTHER" id="PTHR11017">
    <property type="entry name" value="LEUCINE-RICH REPEAT-CONTAINING PROTEIN"/>
    <property type="match status" value="1"/>
</dbReference>
<feature type="compositionally biased region" description="Basic and acidic residues" evidence="3">
    <location>
        <begin position="967"/>
        <end position="981"/>
    </location>
</feature>
<proteinExistence type="predicted"/>
<protein>
    <recommendedName>
        <fullName evidence="4">TIR domain-containing protein</fullName>
    </recommendedName>
</protein>
<dbReference type="InterPro" id="IPR032675">
    <property type="entry name" value="LRR_dom_sf"/>
</dbReference>
<dbReference type="Gene3D" id="3.40.50.10140">
    <property type="entry name" value="Toll/interleukin-1 receptor homology (TIR) domain"/>
    <property type="match status" value="1"/>
</dbReference>
<dbReference type="InterPro" id="IPR011713">
    <property type="entry name" value="Leu-rich_rpt_3"/>
</dbReference>
<evidence type="ECO:0000256" key="2">
    <source>
        <dbReference type="ARBA" id="ARBA00022737"/>
    </source>
</evidence>
<dbReference type="InterPro" id="IPR058192">
    <property type="entry name" value="WHD_ROQ1-like"/>
</dbReference>
<dbReference type="Gene3D" id="3.40.50.300">
    <property type="entry name" value="P-loop containing nucleotide triphosphate hydrolases"/>
    <property type="match status" value="1"/>
</dbReference>
<dbReference type="EMBL" id="JAGKQM010002746">
    <property type="protein sequence ID" value="KAH0847154.1"/>
    <property type="molecule type" value="Genomic_DNA"/>
</dbReference>
<feature type="domain" description="TIR" evidence="4">
    <location>
        <begin position="1056"/>
        <end position="1203"/>
    </location>
</feature>
<gene>
    <name evidence="5" type="ORF">HID58_091774</name>
</gene>
<dbReference type="InterPro" id="IPR044974">
    <property type="entry name" value="Disease_R_plants"/>
</dbReference>
<accession>A0ABQ7WYP5</accession>
<sequence length="1777" mass="201301">MYYGLEVHLKTNHKIKIPVNPPEILNKLANHITTKLKWSESIFMDKDFWWQNQSGLQISSNGPSPDSKHRKSTAQSSPHSEADLINKIALDLMDELGFTPSKDFDDFVGMEARIKEIMSLLSKHSDAKVKFLGIVGPTGIGKTSTARALYDRFSRDFEFSTFIEDIKGSKEMPSLGGSHHKYQLDCQKEETEAKMINEIAEELMKVLGLTRSKDFDDFVGMEARITEIKCLLSQQSDAKVKFLGIVGPAGIEQKSLISTENGYVRMHKLLQQMGRDIVKKKTKEIGKRQFLMDTKDISELLEDEDTGTRKILGIKLEEWGEVDIQISKSAFQGMKNLQFLSVYSDNVRIPEEGLSCLPDKLRLLEWHNYPLTFLPSKFSCKFLVELIMTRSQFEKLWDGIKPLQRLKRMVLSGFPYLKEIPDLTNATSLKELDLSKSISLLELTSTIGNATKLKRCILSRCFLLKELPSSMSRLINLEELDLSYCIGLKELTGCLNLEKLSGFSSLKKVNLSETLIKKFPDVPGSIEELMLCKTRIEEIPPWIKNLSHLRRLVMYGCEELKKISQNVSKLKNLEFLGLCNSGKSEYSKSELNEDCPDLFKAVIVWEGPDSKRSWTLLSDLEAHYILPRCLPAKKARSLSLSSYGLNTIPDCITRLSGLIKLDVKGFRLLEALPPLPDSLLSIDANGCSHLKRIDSSFQNPNSRLNFAGCLSLNQNAKELIYTSDCKYALLPGEEVPAHFPHQADSGSLTISLTPRPLPSSLRFKACILLSRGKINFKDDEEGLSCQVMGKQNGLTIQYGSHQHHMQYGYGGYADHYNYSKKKEDHLYIFEDSFCLNQDCPEAGEATLTELVFEFIIGCESWEVKACGVQLLEDGEESGSDEDEEDEAGGDDNDEVEETTKDDVDKTQEGEESDDDIEIKSKKQMRFSDTTCGVQILEDEEESGSDEDEEDEVGDIEDDGVEEDIQDDVDKTQEGEECRRDDDAETISKKRVRKKTAVAVTHCKRGCGQIKLNGCPIELFNPEILRFKIFEPVLLLGKHRFAGVDMRIRVNGGGHTSQHDIFPSFCGGDVRKKILSRLLEKLRSNGISPFIDNDIQRGQSIGPELKQAIRESRVAFSTFIEDIRGSSEMPSLGGSHHKYQLDYQKELLYRIFNQKDIKIFCQYAFRQKTPDAGFYGLAWEVTELAGRLPLGLKVLGSDEWKNAIPRLKSSLDKGIESILIVKRCLEDCDLDVDHGLHNLEQKSLISIEYGYLEMHRLLQQMGRDIVKKMTEEIGKRQFLTDTKDISDLLEDEDTGTTGNKVIGLKLKLFMSWIEKDLRISKSAFKGMKNLQFLVIDSRNVRIPKDLSCLPNKLRFLEWHNYPLTFLPCKFSGKFLVELIMTDSKLKKLWDGIKPLLRLKRMLPSTIGNATKLKRCILSRCFLLKKLPSSMGRLINLEELDLDECESLLKLTSTIGNATKLKRCILSGCSTGLKELSGFSSLEKLSGCSSLKTLNLSWTGIWEVPSPIRFNWSCLNKLDMSGRRNLKEFPNVPDSIVELVLCKTSIEEIPPWIENLSRLRKLIMYGCEKLRKISRNVSKLENLEFLGLRNSGESEDDDVGVNEDHPDIFEAVFKWGDPHLKRGWTLLSDLEVDYILSRCLPAKALSLCLRSYGIYAIPDCIRSLSGLIKLDDSECSKHFHPFQIPFYVDAEDCVELKRIKSSFQNSNICLNFAGCLSLNQNAKELIHTSDCKYALLPGEELPGHFPHQAGFRFPNDQYDTKTSSFILEIQSLCLAVNIR</sequence>
<dbReference type="InterPro" id="IPR035897">
    <property type="entry name" value="Toll_tir_struct_dom_sf"/>
</dbReference>
<dbReference type="SUPFAM" id="SSF52058">
    <property type="entry name" value="L domain-like"/>
    <property type="match status" value="2"/>
</dbReference>
<keyword evidence="2" id="KW-0677">Repeat</keyword>
<organism evidence="5 6">
    <name type="scientific">Brassica napus</name>
    <name type="common">Rape</name>
    <dbReference type="NCBI Taxonomy" id="3708"/>
    <lineage>
        <taxon>Eukaryota</taxon>
        <taxon>Viridiplantae</taxon>
        <taxon>Streptophyta</taxon>
        <taxon>Embryophyta</taxon>
        <taxon>Tracheophyta</taxon>
        <taxon>Spermatophyta</taxon>
        <taxon>Magnoliopsida</taxon>
        <taxon>eudicotyledons</taxon>
        <taxon>Gunneridae</taxon>
        <taxon>Pentapetalae</taxon>
        <taxon>rosids</taxon>
        <taxon>malvids</taxon>
        <taxon>Brassicales</taxon>
        <taxon>Brassicaceae</taxon>
        <taxon>Brassiceae</taxon>
        <taxon>Brassica</taxon>
    </lineage>
</organism>
<dbReference type="Pfam" id="PF01582">
    <property type="entry name" value="TIR"/>
    <property type="match status" value="1"/>
</dbReference>
<name>A0ABQ7WYP5_BRANA</name>
<dbReference type="InterPro" id="IPR000157">
    <property type="entry name" value="TIR_dom"/>
</dbReference>
<dbReference type="SUPFAM" id="SSF52200">
    <property type="entry name" value="Toll/Interleukin receptor TIR domain"/>
    <property type="match status" value="1"/>
</dbReference>
<dbReference type="InterPro" id="IPR027417">
    <property type="entry name" value="P-loop_NTPase"/>
</dbReference>
<feature type="region of interest" description="Disordered" evidence="3">
    <location>
        <begin position="58"/>
        <end position="80"/>
    </location>
</feature>
<evidence type="ECO:0000256" key="1">
    <source>
        <dbReference type="ARBA" id="ARBA00022614"/>
    </source>
</evidence>
<evidence type="ECO:0000259" key="4">
    <source>
        <dbReference type="PROSITE" id="PS50104"/>
    </source>
</evidence>
<feature type="region of interest" description="Disordered" evidence="3">
    <location>
        <begin position="873"/>
        <end position="921"/>
    </location>
</feature>
<dbReference type="InterPro" id="IPR045344">
    <property type="entry name" value="C-JID"/>
</dbReference>
<keyword evidence="1" id="KW-0433">Leucine-rich repeat</keyword>
<dbReference type="PANTHER" id="PTHR11017:SF547">
    <property type="entry name" value="ADP-RIBOSYL CYCLASE_CYCLIC ADP-RIBOSE HYDROLASE"/>
    <property type="match status" value="1"/>
</dbReference>
<evidence type="ECO:0000313" key="5">
    <source>
        <dbReference type="EMBL" id="KAH0847154.1"/>
    </source>
</evidence>
<dbReference type="Pfam" id="PF07725">
    <property type="entry name" value="LRR_3"/>
    <property type="match status" value="2"/>
</dbReference>
<dbReference type="Pfam" id="PF20160">
    <property type="entry name" value="C-JID"/>
    <property type="match status" value="1"/>
</dbReference>
<dbReference type="InterPro" id="IPR014721">
    <property type="entry name" value="Ribsml_uS5_D2-typ_fold_subgr"/>
</dbReference>
<dbReference type="Pfam" id="PF23282">
    <property type="entry name" value="WHD_ROQ1"/>
    <property type="match status" value="2"/>
</dbReference>
<dbReference type="Gene3D" id="3.80.10.10">
    <property type="entry name" value="Ribonuclease Inhibitor"/>
    <property type="match status" value="3"/>
</dbReference>
<dbReference type="Gene3D" id="3.30.230.10">
    <property type="match status" value="1"/>
</dbReference>
<dbReference type="Proteomes" id="UP000824890">
    <property type="component" value="Unassembled WGS sequence"/>
</dbReference>
<reference evidence="5 6" key="1">
    <citation type="submission" date="2021-05" db="EMBL/GenBank/DDBJ databases">
        <title>Genome Assembly of Synthetic Allotetraploid Brassica napus Reveals Homoeologous Exchanges between Subgenomes.</title>
        <authorList>
            <person name="Davis J.T."/>
        </authorList>
    </citation>
    <scope>NUCLEOTIDE SEQUENCE [LARGE SCALE GENOMIC DNA]</scope>
    <source>
        <strain evidence="6">cv. Da-Ae</strain>
        <tissue evidence="5">Seedling</tissue>
    </source>
</reference>
<evidence type="ECO:0000256" key="3">
    <source>
        <dbReference type="SAM" id="MobiDB-lite"/>
    </source>
</evidence>
<dbReference type="PROSITE" id="PS50104">
    <property type="entry name" value="TIR"/>
    <property type="match status" value="1"/>
</dbReference>
<dbReference type="SUPFAM" id="SSF54211">
    <property type="entry name" value="Ribosomal protein S5 domain 2-like"/>
    <property type="match status" value="1"/>
</dbReference>
<feature type="compositionally biased region" description="Acidic residues" evidence="3">
    <location>
        <begin position="873"/>
        <end position="896"/>
    </location>
</feature>
<feature type="compositionally biased region" description="Basic and acidic residues" evidence="3">
    <location>
        <begin position="897"/>
        <end position="908"/>
    </location>
</feature>
<dbReference type="SUPFAM" id="SSF52540">
    <property type="entry name" value="P-loop containing nucleoside triphosphate hydrolases"/>
    <property type="match status" value="1"/>
</dbReference>
<dbReference type="InterPro" id="IPR020568">
    <property type="entry name" value="Ribosomal_Su5_D2-typ_SF"/>
</dbReference>
<feature type="region of interest" description="Disordered" evidence="3">
    <location>
        <begin position="936"/>
        <end position="981"/>
    </location>
</feature>
<evidence type="ECO:0000313" key="6">
    <source>
        <dbReference type="Proteomes" id="UP000824890"/>
    </source>
</evidence>
<keyword evidence="6" id="KW-1185">Reference proteome</keyword>
<dbReference type="SMART" id="SM00255">
    <property type="entry name" value="TIR"/>
    <property type="match status" value="1"/>
</dbReference>
<comment type="caution">
    <text evidence="5">The sequence shown here is derived from an EMBL/GenBank/DDBJ whole genome shotgun (WGS) entry which is preliminary data.</text>
</comment>